<comment type="caution">
    <text evidence="1">The sequence shown here is derived from an EMBL/GenBank/DDBJ whole genome shotgun (WGS) entry which is preliminary data.</text>
</comment>
<evidence type="ECO:0000313" key="1">
    <source>
        <dbReference type="EMBL" id="CAB1437844.1"/>
    </source>
</evidence>
<evidence type="ECO:0000313" key="2">
    <source>
        <dbReference type="Proteomes" id="UP001153269"/>
    </source>
</evidence>
<dbReference type="EMBL" id="CADEAL010002079">
    <property type="protein sequence ID" value="CAB1437844.1"/>
    <property type="molecule type" value="Genomic_DNA"/>
</dbReference>
<reference evidence="1" key="1">
    <citation type="submission" date="2020-03" db="EMBL/GenBank/DDBJ databases">
        <authorList>
            <person name="Weist P."/>
        </authorList>
    </citation>
    <scope>NUCLEOTIDE SEQUENCE</scope>
</reference>
<dbReference type="Proteomes" id="UP001153269">
    <property type="component" value="Unassembled WGS sequence"/>
</dbReference>
<name>A0A9N7YN26_PLEPL</name>
<protein>
    <submittedName>
        <fullName evidence="1">Uncharacterized protein</fullName>
    </submittedName>
</protein>
<gene>
    <name evidence="1" type="ORF">PLEPLA_LOCUS25839</name>
</gene>
<accession>A0A9N7YN26</accession>
<proteinExistence type="predicted"/>
<dbReference type="AlphaFoldDB" id="A0A9N7YN26"/>
<keyword evidence="2" id="KW-1185">Reference proteome</keyword>
<sequence>MVTGHSGCQWGGGSGMHSGSKCCYSRLSDTGEAPPSPVPYPAQHAALQVVSSLHKPLGTEVERHHLISILTTSGLSRHRCMKHDTLDAGQTPLGLNEGYSISL</sequence>
<organism evidence="1 2">
    <name type="scientific">Pleuronectes platessa</name>
    <name type="common">European plaice</name>
    <dbReference type="NCBI Taxonomy" id="8262"/>
    <lineage>
        <taxon>Eukaryota</taxon>
        <taxon>Metazoa</taxon>
        <taxon>Chordata</taxon>
        <taxon>Craniata</taxon>
        <taxon>Vertebrata</taxon>
        <taxon>Euteleostomi</taxon>
        <taxon>Actinopterygii</taxon>
        <taxon>Neopterygii</taxon>
        <taxon>Teleostei</taxon>
        <taxon>Neoteleostei</taxon>
        <taxon>Acanthomorphata</taxon>
        <taxon>Carangaria</taxon>
        <taxon>Pleuronectiformes</taxon>
        <taxon>Pleuronectoidei</taxon>
        <taxon>Pleuronectidae</taxon>
        <taxon>Pleuronectes</taxon>
    </lineage>
</organism>